<feature type="transmembrane region" description="Helical" evidence="1">
    <location>
        <begin position="32"/>
        <end position="51"/>
    </location>
</feature>
<protein>
    <submittedName>
        <fullName evidence="2">Thiamine transporter</fullName>
    </submittedName>
</protein>
<name>A0A1G9N2C1_9BACI</name>
<keyword evidence="1" id="KW-0812">Transmembrane</keyword>
<reference evidence="3" key="1">
    <citation type="submission" date="2016-10" db="EMBL/GenBank/DDBJ databases">
        <authorList>
            <person name="Varghese N."/>
            <person name="Submissions S."/>
        </authorList>
    </citation>
    <scope>NUCLEOTIDE SEQUENCE [LARGE SCALE GENOMIC DNA]</scope>
    <source>
        <strain evidence="3">CGMCC 1.6199</strain>
    </source>
</reference>
<dbReference type="RefSeq" id="WP_074597561.1">
    <property type="nucleotide sequence ID" value="NZ_FNHF01000001.1"/>
</dbReference>
<accession>A0A1G9N2C1</accession>
<dbReference type="InterPro" id="IPR012651">
    <property type="entry name" value="Thia_Transptr_ThiT"/>
</dbReference>
<feature type="transmembrane region" description="Helical" evidence="1">
    <location>
        <begin position="58"/>
        <end position="78"/>
    </location>
</feature>
<dbReference type="Proteomes" id="UP000182347">
    <property type="component" value="Unassembled WGS sequence"/>
</dbReference>
<sequence length="191" mass="20723">MESRQTLFLVEVAIMSAMALVLDIIPFLSFKIWPQGGSVSLAMIPVFLVAFRWGMKGGLLSGLLFGAFQVVTGTAYILTPLQGLIEYGLAFTALGTAGIVSTKVQTALKDGKHSVFFVYIALGVLVGCTLRFLGHLLAGVFFFSENAPEGQPVWLYSAIYNGSYMLPAFILSSIVISILFYKQPRLAEARP</sequence>
<keyword evidence="3" id="KW-1185">Reference proteome</keyword>
<gene>
    <name evidence="2" type="ORF">SAMN05216244_0814</name>
</gene>
<evidence type="ECO:0000313" key="2">
    <source>
        <dbReference type="EMBL" id="SDL80401.1"/>
    </source>
</evidence>
<evidence type="ECO:0000256" key="1">
    <source>
        <dbReference type="SAM" id="Phobius"/>
    </source>
</evidence>
<dbReference type="GO" id="GO:0015234">
    <property type="term" value="F:thiamine transmembrane transporter activity"/>
    <property type="evidence" value="ECO:0007669"/>
    <property type="project" value="InterPro"/>
</dbReference>
<dbReference type="STRING" id="482461.SAMN05216244_0814"/>
<keyword evidence="1" id="KW-1133">Transmembrane helix</keyword>
<feature type="transmembrane region" description="Helical" evidence="1">
    <location>
        <begin position="7"/>
        <end position="26"/>
    </location>
</feature>
<evidence type="ECO:0000313" key="3">
    <source>
        <dbReference type="Proteomes" id="UP000182347"/>
    </source>
</evidence>
<dbReference type="NCBIfam" id="TIGR02357">
    <property type="entry name" value="ECF_ThiT_YuaJ"/>
    <property type="match status" value="1"/>
</dbReference>
<feature type="transmembrane region" description="Helical" evidence="1">
    <location>
        <begin position="164"/>
        <end position="181"/>
    </location>
</feature>
<dbReference type="EMBL" id="FNHF01000001">
    <property type="protein sequence ID" value="SDL80401.1"/>
    <property type="molecule type" value="Genomic_DNA"/>
</dbReference>
<dbReference type="GO" id="GO:0005886">
    <property type="term" value="C:plasma membrane"/>
    <property type="evidence" value="ECO:0007669"/>
    <property type="project" value="InterPro"/>
</dbReference>
<organism evidence="2 3">
    <name type="scientific">Sediminibacillus halophilus</name>
    <dbReference type="NCBI Taxonomy" id="482461"/>
    <lineage>
        <taxon>Bacteria</taxon>
        <taxon>Bacillati</taxon>
        <taxon>Bacillota</taxon>
        <taxon>Bacilli</taxon>
        <taxon>Bacillales</taxon>
        <taxon>Bacillaceae</taxon>
        <taxon>Sediminibacillus</taxon>
    </lineage>
</organism>
<keyword evidence="1" id="KW-0472">Membrane</keyword>
<proteinExistence type="predicted"/>
<dbReference type="Pfam" id="PF09515">
    <property type="entry name" value="Thia_YuaJ"/>
    <property type="match status" value="1"/>
</dbReference>
<dbReference type="OrthoDB" id="9795813at2"/>
<dbReference type="Gene3D" id="1.10.1760.20">
    <property type="match status" value="1"/>
</dbReference>
<dbReference type="AlphaFoldDB" id="A0A1G9N2C1"/>
<feature type="transmembrane region" description="Helical" evidence="1">
    <location>
        <begin position="116"/>
        <end position="144"/>
    </location>
</feature>
<feature type="transmembrane region" description="Helical" evidence="1">
    <location>
        <begin position="84"/>
        <end position="104"/>
    </location>
</feature>